<name>A0ABW0VF82_9ACTN</name>
<evidence type="ECO:0008006" key="3">
    <source>
        <dbReference type="Google" id="ProtNLM"/>
    </source>
</evidence>
<dbReference type="RefSeq" id="WP_346140355.1">
    <property type="nucleotide sequence ID" value="NZ_BAAAUA010000001.1"/>
</dbReference>
<dbReference type="Proteomes" id="UP001596066">
    <property type="component" value="Unassembled WGS sequence"/>
</dbReference>
<keyword evidence="2" id="KW-1185">Reference proteome</keyword>
<organism evidence="1 2">
    <name type="scientific">Kitasatospora cinereorecta</name>
    <dbReference type="NCBI Taxonomy" id="285560"/>
    <lineage>
        <taxon>Bacteria</taxon>
        <taxon>Bacillati</taxon>
        <taxon>Actinomycetota</taxon>
        <taxon>Actinomycetes</taxon>
        <taxon>Kitasatosporales</taxon>
        <taxon>Streptomycetaceae</taxon>
        <taxon>Kitasatospora</taxon>
    </lineage>
</organism>
<dbReference type="InterPro" id="IPR036388">
    <property type="entry name" value="WH-like_DNA-bd_sf"/>
</dbReference>
<accession>A0ABW0VF82</accession>
<comment type="caution">
    <text evidence="1">The sequence shown here is derived from an EMBL/GenBank/DDBJ whole genome shotgun (WGS) entry which is preliminary data.</text>
</comment>
<reference evidence="2" key="1">
    <citation type="journal article" date="2019" name="Int. J. Syst. Evol. Microbiol.">
        <title>The Global Catalogue of Microorganisms (GCM) 10K type strain sequencing project: providing services to taxonomists for standard genome sequencing and annotation.</title>
        <authorList>
            <consortium name="The Broad Institute Genomics Platform"/>
            <consortium name="The Broad Institute Genome Sequencing Center for Infectious Disease"/>
            <person name="Wu L."/>
            <person name="Ma J."/>
        </authorList>
    </citation>
    <scope>NUCLEOTIDE SEQUENCE [LARGE SCALE GENOMIC DNA]</scope>
    <source>
        <strain evidence="2">CGMCC 4.1622</strain>
    </source>
</reference>
<dbReference type="EMBL" id="JBHSOC010000040">
    <property type="protein sequence ID" value="MFC5644045.1"/>
    <property type="molecule type" value="Genomic_DNA"/>
</dbReference>
<proteinExistence type="predicted"/>
<dbReference type="Gene3D" id="1.10.10.10">
    <property type="entry name" value="Winged helix-like DNA-binding domain superfamily/Winged helix DNA-binding domain"/>
    <property type="match status" value="1"/>
</dbReference>
<protein>
    <recommendedName>
        <fullName evidence="3">HTH luxR-type domain-containing protein</fullName>
    </recommendedName>
</protein>
<gene>
    <name evidence="1" type="ORF">ACFPZF_22120</name>
</gene>
<dbReference type="InterPro" id="IPR016032">
    <property type="entry name" value="Sig_transdc_resp-reg_C-effctor"/>
</dbReference>
<dbReference type="InterPro" id="IPR051797">
    <property type="entry name" value="TrmB-like"/>
</dbReference>
<evidence type="ECO:0000313" key="1">
    <source>
        <dbReference type="EMBL" id="MFC5644045.1"/>
    </source>
</evidence>
<dbReference type="PANTHER" id="PTHR34293:SF1">
    <property type="entry name" value="HTH-TYPE TRANSCRIPTIONAL REGULATOR TRMBL2"/>
    <property type="match status" value="1"/>
</dbReference>
<sequence length="354" mass="38513">MRQTDGPGQLVAAPDEDTPGLGELHVALYRRALEHGWLDPVQAALRLGHSLAEVDAAVHDLVRLHLLRGDPDGPDDPDGPPGTGCYLPCSPNAAAAHLTGSIEAEIRRRHREAERLRSHVMALNPVFEESWQGSYEQNPIVHLTLPDTVRSTLEQLSAGTRGEVAAAHPLLPPQQALEEGLARTTEVIGRGISMRTLYPHSVLAHRYMQQHLSRMTALGAEIRTTGQIPDRILFFDWETAVIADSGAGAGTGAILVRDPALVGHLRRSWESSWESALPFSSSPGGTGYGSAKDSLRRSVLQLLESGMKDEVAARRLSMSTSSYRRHVTDLMNDLGAESRFQAGSFARREGWLDG</sequence>
<dbReference type="SUPFAM" id="SSF46894">
    <property type="entry name" value="C-terminal effector domain of the bipartite response regulators"/>
    <property type="match status" value="1"/>
</dbReference>
<evidence type="ECO:0000313" key="2">
    <source>
        <dbReference type="Proteomes" id="UP001596066"/>
    </source>
</evidence>
<dbReference type="PANTHER" id="PTHR34293">
    <property type="entry name" value="HTH-TYPE TRANSCRIPTIONAL REGULATOR TRMBL2"/>
    <property type="match status" value="1"/>
</dbReference>